<dbReference type="STRING" id="1332264.BW730_15170"/>
<dbReference type="Proteomes" id="UP000188145">
    <property type="component" value="Chromosome"/>
</dbReference>
<dbReference type="KEGG" id="tes:BW730_15170"/>
<feature type="compositionally biased region" description="Basic and acidic residues" evidence="1">
    <location>
        <begin position="44"/>
        <end position="60"/>
    </location>
</feature>
<proteinExistence type="predicted"/>
<organism evidence="2 3">
    <name type="scientific">Tessaracoccus aquimaris</name>
    <dbReference type="NCBI Taxonomy" id="1332264"/>
    <lineage>
        <taxon>Bacteria</taxon>
        <taxon>Bacillati</taxon>
        <taxon>Actinomycetota</taxon>
        <taxon>Actinomycetes</taxon>
        <taxon>Propionibacteriales</taxon>
        <taxon>Propionibacteriaceae</taxon>
        <taxon>Tessaracoccus</taxon>
    </lineage>
</organism>
<feature type="region of interest" description="Disordered" evidence="1">
    <location>
        <begin position="37"/>
        <end position="60"/>
    </location>
</feature>
<gene>
    <name evidence="2" type="ORF">BW730_15170</name>
</gene>
<name>A0A1Q2CR94_9ACTN</name>
<evidence type="ECO:0000256" key="1">
    <source>
        <dbReference type="SAM" id="MobiDB-lite"/>
    </source>
</evidence>
<evidence type="ECO:0000313" key="2">
    <source>
        <dbReference type="EMBL" id="AQP48643.1"/>
    </source>
</evidence>
<accession>A0A1Q2CR94</accession>
<evidence type="ECO:0000313" key="3">
    <source>
        <dbReference type="Proteomes" id="UP000188145"/>
    </source>
</evidence>
<keyword evidence="3" id="KW-1185">Reference proteome</keyword>
<protein>
    <submittedName>
        <fullName evidence="2">Uncharacterized protein</fullName>
    </submittedName>
</protein>
<dbReference type="EMBL" id="CP019606">
    <property type="protein sequence ID" value="AQP48643.1"/>
    <property type="molecule type" value="Genomic_DNA"/>
</dbReference>
<dbReference type="AlphaFoldDB" id="A0A1Q2CR94"/>
<reference evidence="3" key="1">
    <citation type="submission" date="2017-02" db="EMBL/GenBank/DDBJ databases">
        <title>Tessaracoccus aquaemaris sp. nov., isolated from the intestine of a Korean rockfish, Sebastes schlegelii, in a marine aquaculture pond.</title>
        <authorList>
            <person name="Tak E.J."/>
            <person name="Bae J.-W."/>
        </authorList>
    </citation>
    <scope>NUCLEOTIDE SEQUENCE [LARGE SCALE GENOMIC DNA]</scope>
    <source>
        <strain evidence="3">NSG39</strain>
    </source>
</reference>
<sequence length="60" mass="6061">MRPSSSASCAADGDAHDPVKVVVAGVDAARAKGRHIIETGSPGHAERAAGRETKGEDIHG</sequence>